<accession>A0ABP5NHS6</accession>
<evidence type="ECO:0000259" key="2">
    <source>
        <dbReference type="SMART" id="SM00458"/>
    </source>
</evidence>
<feature type="compositionally biased region" description="Gly residues" evidence="1">
    <location>
        <begin position="565"/>
        <end position="603"/>
    </location>
</feature>
<comment type="caution">
    <text evidence="3">The sequence shown here is derived from an EMBL/GenBank/DDBJ whole genome shotgun (WGS) entry which is preliminary data.</text>
</comment>
<dbReference type="SMART" id="SM00458">
    <property type="entry name" value="RICIN"/>
    <property type="match status" value="1"/>
</dbReference>
<dbReference type="InterPro" id="IPR000772">
    <property type="entry name" value="Ricin_B_lectin"/>
</dbReference>
<dbReference type="SUPFAM" id="SSF50370">
    <property type="entry name" value="Ricin B-like lectins"/>
    <property type="match status" value="1"/>
</dbReference>
<feature type="region of interest" description="Disordered" evidence="1">
    <location>
        <begin position="1"/>
        <end position="23"/>
    </location>
</feature>
<protein>
    <recommendedName>
        <fullName evidence="2">Ricin B lectin domain-containing protein</fullName>
    </recommendedName>
</protein>
<feature type="region of interest" description="Disordered" evidence="1">
    <location>
        <begin position="275"/>
        <end position="310"/>
    </location>
</feature>
<name>A0ABP5NHS6_9ACTN</name>
<feature type="region of interest" description="Disordered" evidence="1">
    <location>
        <begin position="501"/>
        <end position="639"/>
    </location>
</feature>
<dbReference type="EMBL" id="BAAAOQ010000015">
    <property type="protein sequence ID" value="GAA2199106.1"/>
    <property type="molecule type" value="Genomic_DNA"/>
</dbReference>
<dbReference type="Gene3D" id="2.80.10.50">
    <property type="match status" value="1"/>
</dbReference>
<feature type="compositionally biased region" description="Low complexity" evidence="1">
    <location>
        <begin position="290"/>
        <end position="299"/>
    </location>
</feature>
<evidence type="ECO:0000313" key="3">
    <source>
        <dbReference type="EMBL" id="GAA2199106.1"/>
    </source>
</evidence>
<dbReference type="InterPro" id="IPR035992">
    <property type="entry name" value="Ricin_B-like_lectins"/>
</dbReference>
<dbReference type="Pfam" id="PF00652">
    <property type="entry name" value="Ricin_B_lectin"/>
    <property type="match status" value="1"/>
</dbReference>
<feature type="domain" description="Ricin B lectin" evidence="2">
    <location>
        <begin position="381"/>
        <end position="506"/>
    </location>
</feature>
<feature type="region of interest" description="Disordered" evidence="1">
    <location>
        <begin position="660"/>
        <end position="684"/>
    </location>
</feature>
<feature type="region of interest" description="Disordered" evidence="1">
    <location>
        <begin position="341"/>
        <end position="375"/>
    </location>
</feature>
<feature type="compositionally biased region" description="Low complexity" evidence="1">
    <location>
        <begin position="358"/>
        <end position="375"/>
    </location>
</feature>
<sequence>MQSPYPPRPPYPPTPGPTGESDRDLVARLAGPDDGRHHAVALLLARHWPATRDYAVVCLAAAGPTAQLVATAAFHQVLGRMAGGVASGALRPQLLVAVRDTVRAWAADETACIALSELRKTTGGRGLRATKPGPPESRQLAARAFQALPSASQCLLWHTEVEAEPINIPAGLLGIDAATATVALAQAREQFRAGCVRAHRELAPTKECRFHNRLLDVPLRRGGALLPDVRRHLTVCAHCRHAAEQLGHFDGGLPLLLAETVLGWGARRYLDARPGRGAPAEEPPPPPLSSAPAASVASGGRHRMGPEHRHRKALALGVGLASLALLATVLVARSWSDDNGVPVPGATWGAPAGDTTRPNGSGARPAASPSAASAGTPVEVAHGVLRGLSSGRCLDVRGDRVAAGAGVRLAPCSAAVSQQWSYQDDGLLRSAADPTLCLAADPGTKRVALAGCAVPAGEAAYDFTVSGEILLRRHPGLALAPESGGAGARVGVAERDGSAGHRWALEPAAVGGRPRAGTVPDGRAEPDAPEGRGGSEGRDGTEERDGTEGGAAPDGRASDGRGAPEGRGAPDGGRGGSGGSGAGRAPGHTGDGGAPRGKPGRAGEGAARPDAPPVAQIRAAEAERPAGGAGAEREAGGLVAPVVDTVTPVGDGVTPVVGTLTSPAVGHGTGTGGSAAQALREVRG</sequence>
<feature type="compositionally biased region" description="Basic and acidic residues" evidence="1">
    <location>
        <begin position="522"/>
        <end position="547"/>
    </location>
</feature>
<organism evidence="3 4">
    <name type="scientific">Streptomyces bangladeshensis</name>
    <dbReference type="NCBI Taxonomy" id="295352"/>
    <lineage>
        <taxon>Bacteria</taxon>
        <taxon>Bacillati</taxon>
        <taxon>Actinomycetota</taxon>
        <taxon>Actinomycetes</taxon>
        <taxon>Kitasatosporales</taxon>
        <taxon>Streptomycetaceae</taxon>
        <taxon>Streptomyces</taxon>
    </lineage>
</organism>
<evidence type="ECO:0000313" key="4">
    <source>
        <dbReference type="Proteomes" id="UP001501391"/>
    </source>
</evidence>
<dbReference type="RefSeq" id="WP_346163391.1">
    <property type="nucleotide sequence ID" value="NZ_BAAAOQ010000015.1"/>
</dbReference>
<dbReference type="PROSITE" id="PS50231">
    <property type="entry name" value="RICIN_B_LECTIN"/>
    <property type="match status" value="1"/>
</dbReference>
<keyword evidence="4" id="KW-1185">Reference proteome</keyword>
<evidence type="ECO:0000256" key="1">
    <source>
        <dbReference type="SAM" id="MobiDB-lite"/>
    </source>
</evidence>
<proteinExistence type="predicted"/>
<reference evidence="4" key="1">
    <citation type="journal article" date="2019" name="Int. J. Syst. Evol. Microbiol.">
        <title>The Global Catalogue of Microorganisms (GCM) 10K type strain sequencing project: providing services to taxonomists for standard genome sequencing and annotation.</title>
        <authorList>
            <consortium name="The Broad Institute Genomics Platform"/>
            <consortium name="The Broad Institute Genome Sequencing Center for Infectious Disease"/>
            <person name="Wu L."/>
            <person name="Ma J."/>
        </authorList>
    </citation>
    <scope>NUCLEOTIDE SEQUENCE [LARGE SCALE GENOMIC DNA]</scope>
    <source>
        <strain evidence="4">JCM 14924</strain>
    </source>
</reference>
<dbReference type="Proteomes" id="UP001501391">
    <property type="component" value="Unassembled WGS sequence"/>
</dbReference>
<gene>
    <name evidence="3" type="ORF">GCM10009787_44560</name>
</gene>
<feature type="compositionally biased region" description="Basic residues" evidence="1">
    <location>
        <begin position="300"/>
        <end position="310"/>
    </location>
</feature>
<feature type="compositionally biased region" description="Pro residues" evidence="1">
    <location>
        <begin position="1"/>
        <end position="16"/>
    </location>
</feature>